<proteinExistence type="predicted"/>
<dbReference type="EMBL" id="KP688397">
    <property type="protein sequence ID" value="AJP18262.1"/>
    <property type="molecule type" value="Genomic_DNA"/>
</dbReference>
<dbReference type="AlphaFoldDB" id="A0A0C5GS35"/>
<reference evidence="1" key="1">
    <citation type="journal article" date="2015" name="Antimicrob. Agents Chemother.">
        <title>Complete nucleotide sequence of a conjugative plasmid carrying bla(PER-1).</title>
        <authorList>
            <person name="Li R."/>
            <person name="Wong M.H."/>
            <person name="Zhou Y."/>
            <person name="Chan E.W."/>
            <person name="Chen S."/>
        </authorList>
    </citation>
    <scope>NUCLEOTIDE SEQUENCE</scope>
    <source>
        <strain evidence="1">V36</strain>
        <plasmid evidence="1">pVPH1</plasmid>
    </source>
</reference>
<keyword evidence="1" id="KW-0614">Plasmid</keyword>
<sequence length="31" mass="3487">MGGLIAIIVIGLITKKIVEKKLNKKHDNRDQ</sequence>
<accession>A0A0C5GS35</accession>
<gene>
    <name evidence="1" type="ORF">pVPH1_0090</name>
</gene>
<geneLocation type="plasmid" evidence="1">
    <name>pVPH1</name>
</geneLocation>
<evidence type="ECO:0000313" key="1">
    <source>
        <dbReference type="EMBL" id="AJP18262.1"/>
    </source>
</evidence>
<protein>
    <submittedName>
        <fullName evidence="1">Uncharacterized protein</fullName>
    </submittedName>
</protein>
<organism evidence="1">
    <name type="scientific">Vibrio parahaemolyticus</name>
    <dbReference type="NCBI Taxonomy" id="670"/>
    <lineage>
        <taxon>Bacteria</taxon>
        <taxon>Pseudomonadati</taxon>
        <taxon>Pseudomonadota</taxon>
        <taxon>Gammaproteobacteria</taxon>
        <taxon>Vibrionales</taxon>
        <taxon>Vibrionaceae</taxon>
        <taxon>Vibrio</taxon>
    </lineage>
</organism>
<name>A0A0C5GS35_VIBPH</name>